<feature type="transmembrane region" description="Helical" evidence="2">
    <location>
        <begin position="121"/>
        <end position="140"/>
    </location>
</feature>
<keyword evidence="3" id="KW-0732">Signal</keyword>
<keyword evidence="2" id="KW-0472">Membrane</keyword>
<comment type="caution">
    <text evidence="4">The sequence shown here is derived from an EMBL/GenBank/DDBJ whole genome shotgun (WGS) entry which is preliminary data.</text>
</comment>
<keyword evidence="2" id="KW-0812">Transmembrane</keyword>
<feature type="compositionally biased region" description="Basic and acidic residues" evidence="1">
    <location>
        <begin position="166"/>
        <end position="181"/>
    </location>
</feature>
<gene>
    <name evidence="4" type="ORF">PSON_ATCC_30995.1.T0730017</name>
</gene>
<evidence type="ECO:0000313" key="5">
    <source>
        <dbReference type="Proteomes" id="UP000692954"/>
    </source>
</evidence>
<dbReference type="EMBL" id="CAJJDN010000073">
    <property type="protein sequence ID" value="CAD8099999.1"/>
    <property type="molecule type" value="Genomic_DNA"/>
</dbReference>
<evidence type="ECO:0000313" key="4">
    <source>
        <dbReference type="EMBL" id="CAD8099999.1"/>
    </source>
</evidence>
<sequence>MKILRLIGRVLLALLFINVGLSQLNDTEPFVQFVNVRYPYFYEYVQKVTGNSLDCAELLKPINFIKHIPCLIQTIGCVQIFLGLGVFLGFQGAGCLLALLNIIITIFAHNPMIYLNKVDAQAEYLNIIFNLGIIGSLFMVGKRRKNKGNCGVGSCLSKDEKKVDSAEKVSSRKTEAKKQKIPEMAQVKGKSKK</sequence>
<name>A0A8S1PAD3_9CILI</name>
<feature type="chain" id="PRO_5035809238" description="DoxX family protein" evidence="3">
    <location>
        <begin position="23"/>
        <end position="193"/>
    </location>
</feature>
<feature type="region of interest" description="Disordered" evidence="1">
    <location>
        <begin position="166"/>
        <end position="193"/>
    </location>
</feature>
<reference evidence="4" key="1">
    <citation type="submission" date="2021-01" db="EMBL/GenBank/DDBJ databases">
        <authorList>
            <consortium name="Genoscope - CEA"/>
            <person name="William W."/>
        </authorList>
    </citation>
    <scope>NUCLEOTIDE SEQUENCE</scope>
</reference>
<keyword evidence="2" id="KW-1133">Transmembrane helix</keyword>
<proteinExistence type="predicted"/>
<dbReference type="AlphaFoldDB" id="A0A8S1PAD3"/>
<evidence type="ECO:0000256" key="2">
    <source>
        <dbReference type="SAM" id="Phobius"/>
    </source>
</evidence>
<dbReference type="OrthoDB" id="309618at2759"/>
<keyword evidence="5" id="KW-1185">Reference proteome</keyword>
<evidence type="ECO:0008006" key="6">
    <source>
        <dbReference type="Google" id="ProtNLM"/>
    </source>
</evidence>
<feature type="transmembrane region" description="Helical" evidence="2">
    <location>
        <begin position="71"/>
        <end position="90"/>
    </location>
</feature>
<protein>
    <recommendedName>
        <fullName evidence="6">DoxX family protein</fullName>
    </recommendedName>
</protein>
<organism evidence="4 5">
    <name type="scientific">Paramecium sonneborni</name>
    <dbReference type="NCBI Taxonomy" id="65129"/>
    <lineage>
        <taxon>Eukaryota</taxon>
        <taxon>Sar</taxon>
        <taxon>Alveolata</taxon>
        <taxon>Ciliophora</taxon>
        <taxon>Intramacronucleata</taxon>
        <taxon>Oligohymenophorea</taxon>
        <taxon>Peniculida</taxon>
        <taxon>Parameciidae</taxon>
        <taxon>Paramecium</taxon>
    </lineage>
</organism>
<feature type="transmembrane region" description="Helical" evidence="2">
    <location>
        <begin position="97"/>
        <end position="115"/>
    </location>
</feature>
<feature type="signal peptide" evidence="3">
    <location>
        <begin position="1"/>
        <end position="22"/>
    </location>
</feature>
<accession>A0A8S1PAD3</accession>
<dbReference type="Proteomes" id="UP000692954">
    <property type="component" value="Unassembled WGS sequence"/>
</dbReference>
<evidence type="ECO:0000256" key="3">
    <source>
        <dbReference type="SAM" id="SignalP"/>
    </source>
</evidence>
<evidence type="ECO:0000256" key="1">
    <source>
        <dbReference type="SAM" id="MobiDB-lite"/>
    </source>
</evidence>